<feature type="region of interest" description="Disordered" evidence="1">
    <location>
        <begin position="1"/>
        <end position="53"/>
    </location>
</feature>
<dbReference type="Proteomes" id="UP000265520">
    <property type="component" value="Unassembled WGS sequence"/>
</dbReference>
<evidence type="ECO:0000313" key="3">
    <source>
        <dbReference type="Proteomes" id="UP000265520"/>
    </source>
</evidence>
<accession>A0A392NU08</accession>
<dbReference type="EMBL" id="LXQA010047692">
    <property type="protein sequence ID" value="MCI01965.1"/>
    <property type="molecule type" value="Genomic_DNA"/>
</dbReference>
<sequence>MFLYHKLPLDPEGTRPTQSLGRPSILVKSELEGATRSRSTQSLGRPCRARPNKRDHLGHWVWLTIQVWAEVEGAARSQSTHSPGRPCRSRPSRKDRSSHIQPCRTACPPGVATLMPRVLYEQEPYQGKDDKTRECYGYYKSYSQER</sequence>
<comment type="caution">
    <text evidence="2">The sequence shown here is derived from an EMBL/GenBank/DDBJ whole genome shotgun (WGS) entry which is preliminary data.</text>
</comment>
<feature type="region of interest" description="Disordered" evidence="1">
    <location>
        <begin position="73"/>
        <end position="105"/>
    </location>
</feature>
<proteinExistence type="predicted"/>
<protein>
    <submittedName>
        <fullName evidence="2">Uncharacterized protein</fullName>
    </submittedName>
</protein>
<keyword evidence="3" id="KW-1185">Reference proteome</keyword>
<evidence type="ECO:0000313" key="2">
    <source>
        <dbReference type="EMBL" id="MCI01965.1"/>
    </source>
</evidence>
<dbReference type="AlphaFoldDB" id="A0A392NU08"/>
<evidence type="ECO:0000256" key="1">
    <source>
        <dbReference type="SAM" id="MobiDB-lite"/>
    </source>
</evidence>
<reference evidence="2 3" key="1">
    <citation type="journal article" date="2018" name="Front. Plant Sci.">
        <title>Red Clover (Trifolium pratense) and Zigzag Clover (T. medium) - A Picture of Genomic Similarities and Differences.</title>
        <authorList>
            <person name="Dluhosova J."/>
            <person name="Istvanek J."/>
            <person name="Nedelnik J."/>
            <person name="Repkova J."/>
        </authorList>
    </citation>
    <scope>NUCLEOTIDE SEQUENCE [LARGE SCALE GENOMIC DNA]</scope>
    <source>
        <strain evidence="3">cv. 10/8</strain>
        <tissue evidence="2">Leaf</tissue>
    </source>
</reference>
<name>A0A392NU08_9FABA</name>
<organism evidence="2 3">
    <name type="scientific">Trifolium medium</name>
    <dbReference type="NCBI Taxonomy" id="97028"/>
    <lineage>
        <taxon>Eukaryota</taxon>
        <taxon>Viridiplantae</taxon>
        <taxon>Streptophyta</taxon>
        <taxon>Embryophyta</taxon>
        <taxon>Tracheophyta</taxon>
        <taxon>Spermatophyta</taxon>
        <taxon>Magnoliopsida</taxon>
        <taxon>eudicotyledons</taxon>
        <taxon>Gunneridae</taxon>
        <taxon>Pentapetalae</taxon>
        <taxon>rosids</taxon>
        <taxon>fabids</taxon>
        <taxon>Fabales</taxon>
        <taxon>Fabaceae</taxon>
        <taxon>Papilionoideae</taxon>
        <taxon>50 kb inversion clade</taxon>
        <taxon>NPAAA clade</taxon>
        <taxon>Hologalegina</taxon>
        <taxon>IRL clade</taxon>
        <taxon>Trifolieae</taxon>
        <taxon>Trifolium</taxon>
    </lineage>
</organism>